<keyword evidence="4" id="KW-1185">Reference proteome</keyword>
<feature type="region of interest" description="Disordered" evidence="1">
    <location>
        <begin position="1"/>
        <end position="31"/>
    </location>
</feature>
<accession>A0ABS5TNX5</accession>
<feature type="transmembrane region" description="Helical" evidence="2">
    <location>
        <begin position="99"/>
        <end position="121"/>
    </location>
</feature>
<dbReference type="Proteomes" id="UP001197247">
    <property type="component" value="Unassembled WGS sequence"/>
</dbReference>
<proteinExistence type="predicted"/>
<feature type="compositionally biased region" description="Low complexity" evidence="1">
    <location>
        <begin position="20"/>
        <end position="31"/>
    </location>
</feature>
<keyword evidence="2" id="KW-1133">Transmembrane helix</keyword>
<feature type="transmembrane region" description="Helical" evidence="2">
    <location>
        <begin position="168"/>
        <end position="189"/>
    </location>
</feature>
<organism evidence="3 4">
    <name type="scientific">Kineosporia corallincola</name>
    <dbReference type="NCBI Taxonomy" id="2835133"/>
    <lineage>
        <taxon>Bacteria</taxon>
        <taxon>Bacillati</taxon>
        <taxon>Actinomycetota</taxon>
        <taxon>Actinomycetes</taxon>
        <taxon>Kineosporiales</taxon>
        <taxon>Kineosporiaceae</taxon>
        <taxon>Kineosporia</taxon>
    </lineage>
</organism>
<keyword evidence="2" id="KW-0472">Membrane</keyword>
<evidence type="ECO:0000313" key="4">
    <source>
        <dbReference type="Proteomes" id="UP001197247"/>
    </source>
</evidence>
<evidence type="ECO:0008006" key="5">
    <source>
        <dbReference type="Google" id="ProtNLM"/>
    </source>
</evidence>
<gene>
    <name evidence="3" type="ORF">KIH74_27880</name>
</gene>
<comment type="caution">
    <text evidence="3">The sequence shown here is derived from an EMBL/GenBank/DDBJ whole genome shotgun (WGS) entry which is preliminary data.</text>
</comment>
<dbReference type="RefSeq" id="WP_214159330.1">
    <property type="nucleotide sequence ID" value="NZ_JAHBAY010000013.1"/>
</dbReference>
<evidence type="ECO:0000256" key="2">
    <source>
        <dbReference type="SAM" id="Phobius"/>
    </source>
</evidence>
<dbReference type="EMBL" id="JAHBAY010000013">
    <property type="protein sequence ID" value="MBT0772797.1"/>
    <property type="molecule type" value="Genomic_DNA"/>
</dbReference>
<feature type="transmembrane region" description="Helical" evidence="2">
    <location>
        <begin position="128"/>
        <end position="148"/>
    </location>
</feature>
<evidence type="ECO:0000313" key="3">
    <source>
        <dbReference type="EMBL" id="MBT0772797.1"/>
    </source>
</evidence>
<keyword evidence="2" id="KW-0812">Transmembrane</keyword>
<reference evidence="3 4" key="1">
    <citation type="submission" date="2021-05" db="EMBL/GenBank/DDBJ databases">
        <title>Kineosporia and Streptomyces sp. nov. two new marine actinobacteria isolated from Coral.</title>
        <authorList>
            <person name="Buangrab K."/>
            <person name="Sutthacheep M."/>
            <person name="Yeemin T."/>
            <person name="Harunari E."/>
            <person name="Igarashi Y."/>
            <person name="Kanchanasin P."/>
            <person name="Tanasupawat S."/>
            <person name="Phongsopitanun W."/>
        </authorList>
    </citation>
    <scope>NUCLEOTIDE SEQUENCE [LARGE SCALE GENOMIC DNA]</scope>
    <source>
        <strain evidence="3 4">J2-2</strain>
    </source>
</reference>
<name>A0ABS5TNX5_9ACTN</name>
<protein>
    <recommendedName>
        <fullName evidence="5">Thiosulfate dehydrogenase [quinone] large subunit</fullName>
    </recommendedName>
</protein>
<evidence type="ECO:0000256" key="1">
    <source>
        <dbReference type="SAM" id="MobiDB-lite"/>
    </source>
</evidence>
<feature type="transmembrane region" description="Helical" evidence="2">
    <location>
        <begin position="40"/>
        <end position="57"/>
    </location>
</feature>
<sequence length="205" mass="21472">MSIESAAPVEGSSSASGQDTSTPAAPETAPTTVSGTAAKLFAVLRVVTGFIFLWAAIDKTFGLHYSTASEKAWIEGNSPTKGFLGSIDQGPFASLFNNMAGVTVVDILFMLGMFAVGVAVIAGVAMKISAISGSIIMAMMWLAEWPLAQTTGAGEPTGSTNPLIDYHVIYALVLFALVAVSAGKTWGLGQIWEKLPVVKDQKWMH</sequence>